<gene>
    <name evidence="1" type="ORF">CHC_T00001643001</name>
</gene>
<dbReference type="Gramene" id="CDF32778">
    <property type="protein sequence ID" value="CDF32778"/>
    <property type="gene ID" value="CHC_T00001643001"/>
</dbReference>
<reference evidence="2" key="1">
    <citation type="journal article" date="2013" name="Proc. Natl. Acad. Sci. U.S.A.">
        <title>Genome structure and metabolic features in the red seaweed Chondrus crispus shed light on evolution of the Archaeplastida.</title>
        <authorList>
            <person name="Collen J."/>
            <person name="Porcel B."/>
            <person name="Carre W."/>
            <person name="Ball S.G."/>
            <person name="Chaparro C."/>
            <person name="Tonon T."/>
            <person name="Barbeyron T."/>
            <person name="Michel G."/>
            <person name="Noel B."/>
            <person name="Valentin K."/>
            <person name="Elias M."/>
            <person name="Artiguenave F."/>
            <person name="Arun A."/>
            <person name="Aury J.M."/>
            <person name="Barbosa-Neto J.F."/>
            <person name="Bothwell J.H."/>
            <person name="Bouget F.Y."/>
            <person name="Brillet L."/>
            <person name="Cabello-Hurtado F."/>
            <person name="Capella-Gutierrez S."/>
            <person name="Charrier B."/>
            <person name="Cladiere L."/>
            <person name="Cock J.M."/>
            <person name="Coelho S.M."/>
            <person name="Colleoni C."/>
            <person name="Czjzek M."/>
            <person name="Da Silva C."/>
            <person name="Delage L."/>
            <person name="Denoeud F."/>
            <person name="Deschamps P."/>
            <person name="Dittami S.M."/>
            <person name="Gabaldon T."/>
            <person name="Gachon C.M."/>
            <person name="Groisillier A."/>
            <person name="Herve C."/>
            <person name="Jabbari K."/>
            <person name="Katinka M."/>
            <person name="Kloareg B."/>
            <person name="Kowalczyk N."/>
            <person name="Labadie K."/>
            <person name="Leblanc C."/>
            <person name="Lopez P.J."/>
            <person name="McLachlan D.H."/>
            <person name="Meslet-Cladiere L."/>
            <person name="Moustafa A."/>
            <person name="Nehr Z."/>
            <person name="Nyvall Collen P."/>
            <person name="Panaud O."/>
            <person name="Partensky F."/>
            <person name="Poulain J."/>
            <person name="Rensing S.A."/>
            <person name="Rousvoal S."/>
            <person name="Samson G."/>
            <person name="Symeonidi A."/>
            <person name="Weissenbach J."/>
            <person name="Zambounis A."/>
            <person name="Wincker P."/>
            <person name="Boyen C."/>
        </authorList>
    </citation>
    <scope>NUCLEOTIDE SEQUENCE [LARGE SCALE GENOMIC DNA]</scope>
    <source>
        <strain evidence="2">cv. Stackhouse</strain>
    </source>
</reference>
<sequence length="109" mass="11781">MARRHFSPGHNDTGACTVHNNPIRVSYGVAAMLWGRECAESASGVLQTRGGLPAVVCSVCSARLGGWVKEFRVAAKEDEDLSGLNNMQQYENQRDYAVSRVLAMAGLVL</sequence>
<dbReference type="RefSeq" id="XP_005712579.1">
    <property type="nucleotide sequence ID" value="XM_005712522.1"/>
</dbReference>
<dbReference type="GeneID" id="17320290"/>
<dbReference type="EMBL" id="HG001579">
    <property type="protein sequence ID" value="CDF32778.1"/>
    <property type="molecule type" value="Genomic_DNA"/>
</dbReference>
<name>R7Q4I1_CHOCR</name>
<accession>R7Q4I1</accession>
<dbReference type="AlphaFoldDB" id="R7Q4I1"/>
<proteinExistence type="predicted"/>
<organism evidence="1 2">
    <name type="scientific">Chondrus crispus</name>
    <name type="common">Carrageen Irish moss</name>
    <name type="synonym">Polymorpha crispa</name>
    <dbReference type="NCBI Taxonomy" id="2769"/>
    <lineage>
        <taxon>Eukaryota</taxon>
        <taxon>Rhodophyta</taxon>
        <taxon>Florideophyceae</taxon>
        <taxon>Rhodymeniophycidae</taxon>
        <taxon>Gigartinales</taxon>
        <taxon>Gigartinaceae</taxon>
        <taxon>Chondrus</taxon>
    </lineage>
</organism>
<evidence type="ECO:0000313" key="1">
    <source>
        <dbReference type="EMBL" id="CDF32778.1"/>
    </source>
</evidence>
<dbReference type="Proteomes" id="UP000012073">
    <property type="component" value="Unassembled WGS sequence"/>
</dbReference>
<dbReference type="KEGG" id="ccp:CHC_T00001643001"/>
<evidence type="ECO:0000313" key="2">
    <source>
        <dbReference type="Proteomes" id="UP000012073"/>
    </source>
</evidence>
<keyword evidence="2" id="KW-1185">Reference proteome</keyword>
<protein>
    <submittedName>
        <fullName evidence="1">Uncharacterized protein</fullName>
    </submittedName>
</protein>